<feature type="transmembrane region" description="Helical" evidence="7">
    <location>
        <begin position="47"/>
        <end position="73"/>
    </location>
</feature>
<gene>
    <name evidence="8" type="ORF">JCM7686_0150</name>
</gene>
<dbReference type="RefSeq" id="WP_020948901.1">
    <property type="nucleotide sequence ID" value="NC_022041.1"/>
</dbReference>
<evidence type="ECO:0000256" key="1">
    <source>
        <dbReference type="ARBA" id="ARBA00004141"/>
    </source>
</evidence>
<dbReference type="OrthoDB" id="106838at2"/>
<dbReference type="KEGG" id="pami:JCM7686_0150"/>
<evidence type="ECO:0000256" key="5">
    <source>
        <dbReference type="ARBA" id="ARBA00023136"/>
    </source>
</evidence>
<dbReference type="PANTHER" id="PTHR21716">
    <property type="entry name" value="TRANSMEMBRANE PROTEIN"/>
    <property type="match status" value="1"/>
</dbReference>
<evidence type="ECO:0008006" key="10">
    <source>
        <dbReference type="Google" id="ProtNLM"/>
    </source>
</evidence>
<keyword evidence="3 7" id="KW-0812">Transmembrane</keyword>
<feature type="transmembrane region" description="Helical" evidence="7">
    <location>
        <begin position="94"/>
        <end position="120"/>
    </location>
</feature>
<feature type="transmembrane region" description="Helical" evidence="7">
    <location>
        <begin position="275"/>
        <end position="295"/>
    </location>
</feature>
<dbReference type="InterPro" id="IPR002549">
    <property type="entry name" value="AI-2E-like"/>
</dbReference>
<keyword evidence="4 7" id="KW-1133">Transmembrane helix</keyword>
<evidence type="ECO:0000313" key="8">
    <source>
        <dbReference type="EMBL" id="AGT07261.1"/>
    </source>
</evidence>
<feature type="transmembrane region" description="Helical" evidence="7">
    <location>
        <begin position="302"/>
        <end position="325"/>
    </location>
</feature>
<protein>
    <recommendedName>
        <fullName evidence="10">Permease</fullName>
    </recommendedName>
</protein>
<feature type="transmembrane region" description="Helical" evidence="7">
    <location>
        <begin position="186"/>
        <end position="211"/>
    </location>
</feature>
<evidence type="ECO:0000256" key="3">
    <source>
        <dbReference type="ARBA" id="ARBA00022692"/>
    </source>
</evidence>
<dbReference type="Pfam" id="PF01594">
    <property type="entry name" value="AI-2E_transport"/>
    <property type="match status" value="1"/>
</dbReference>
<dbReference type="PATRIC" id="fig|1367847.3.peg.89"/>
<dbReference type="EMBL" id="CP006650">
    <property type="protein sequence ID" value="AGT07261.1"/>
    <property type="molecule type" value="Genomic_DNA"/>
</dbReference>
<feature type="region of interest" description="Disordered" evidence="6">
    <location>
        <begin position="1"/>
        <end position="30"/>
    </location>
</feature>
<name>S5YPM2_PARAH</name>
<evidence type="ECO:0000256" key="7">
    <source>
        <dbReference type="SAM" id="Phobius"/>
    </source>
</evidence>
<comment type="subcellular location">
    <subcellularLocation>
        <location evidence="1">Membrane</location>
        <topology evidence="1">Multi-pass membrane protein</topology>
    </subcellularLocation>
</comment>
<proteinExistence type="inferred from homology"/>
<feature type="compositionally biased region" description="Polar residues" evidence="6">
    <location>
        <begin position="18"/>
        <end position="30"/>
    </location>
</feature>
<evidence type="ECO:0000256" key="2">
    <source>
        <dbReference type="ARBA" id="ARBA00009773"/>
    </source>
</evidence>
<organism evidence="8 9">
    <name type="scientific">Paracoccus aminophilus JCM 7686</name>
    <dbReference type="NCBI Taxonomy" id="1367847"/>
    <lineage>
        <taxon>Bacteria</taxon>
        <taxon>Pseudomonadati</taxon>
        <taxon>Pseudomonadota</taxon>
        <taxon>Alphaproteobacteria</taxon>
        <taxon>Rhodobacterales</taxon>
        <taxon>Paracoccaceae</taxon>
        <taxon>Paracoccus</taxon>
    </lineage>
</organism>
<reference evidence="8 9" key="1">
    <citation type="journal article" date="2014" name="BMC Genomics">
        <title>Architecture and functions of a multipartite genome of the methylotrophic bacterium Paracoccus aminophilus JCM 7686, containing primary and secondary chromids.</title>
        <authorList>
            <person name="Dziewit L."/>
            <person name="Czarnecki J."/>
            <person name="Wibberg D."/>
            <person name="Radlinska M."/>
            <person name="Mrozek P."/>
            <person name="Szymczak M."/>
            <person name="Schluter A."/>
            <person name="Puhler A."/>
            <person name="Bartosik D."/>
        </authorList>
    </citation>
    <scope>NUCLEOTIDE SEQUENCE [LARGE SCALE GENOMIC DNA]</scope>
    <source>
        <strain evidence="8">JCM 7686</strain>
    </source>
</reference>
<dbReference type="PANTHER" id="PTHR21716:SF61">
    <property type="entry name" value="BLR8064 PROTEIN"/>
    <property type="match status" value="1"/>
</dbReference>
<dbReference type="GO" id="GO:0016020">
    <property type="term" value="C:membrane"/>
    <property type="evidence" value="ECO:0007669"/>
    <property type="project" value="UniProtKB-SubCell"/>
</dbReference>
<dbReference type="AlphaFoldDB" id="S5YPM2"/>
<keyword evidence="5 7" id="KW-0472">Membrane</keyword>
<dbReference type="eggNOG" id="COG0628">
    <property type="taxonomic scope" value="Bacteria"/>
</dbReference>
<evidence type="ECO:0000256" key="6">
    <source>
        <dbReference type="SAM" id="MobiDB-lite"/>
    </source>
</evidence>
<accession>S5YPM2</accession>
<evidence type="ECO:0000256" key="4">
    <source>
        <dbReference type="ARBA" id="ARBA00022989"/>
    </source>
</evidence>
<evidence type="ECO:0000313" key="9">
    <source>
        <dbReference type="Proteomes" id="UP000015480"/>
    </source>
</evidence>
<sequence length="398" mass="42554">MADSSHLSPAAPPAITGSADSGSPEASPTTRARYRSPLITDVSAARWLLLGVLIASIYFFHGFIVPVLAATVVSVASWPLRDRLANRLGLGPTWAATLMVLAIVLLLVVPLTLALFYTIAELRSWFSWALQVNAVGAPTPDWMVELPQVGPWLDEQWQVFIGRPGSISEIVQAVSGSNIAVLYRGIITAGVLTLHMALTLLFTLVTLFVFYRDGEKIVAQIDRAGARILPERWDRLSRVVPATISATVTGMTLIAIGEGLVLGVAYWVAGVPSPVAFGVITGFMALIPGGAPLSFTLISGYLAASGSPAAGIGLFLWGTVELFIVDKTIRPMLVGGPVKLPFLPTFFGLIGGVKTMGIVGLFVGPVLMALLITIWREWQREIETRPPLLPDRPSLPES</sequence>
<comment type="similarity">
    <text evidence="2">Belongs to the autoinducer-2 exporter (AI-2E) (TC 2.A.86) family.</text>
</comment>
<feature type="transmembrane region" description="Helical" evidence="7">
    <location>
        <begin position="345"/>
        <end position="375"/>
    </location>
</feature>
<feature type="transmembrane region" description="Helical" evidence="7">
    <location>
        <begin position="242"/>
        <end position="269"/>
    </location>
</feature>
<keyword evidence="9" id="KW-1185">Reference proteome</keyword>
<dbReference type="HOGENOM" id="CLU_041771_1_0_5"/>
<dbReference type="Proteomes" id="UP000015480">
    <property type="component" value="Chromosome"/>
</dbReference>